<protein>
    <submittedName>
        <fullName evidence="1">9931_t:CDS:1</fullName>
    </submittedName>
</protein>
<dbReference type="AlphaFoldDB" id="A0A9N9F616"/>
<reference evidence="1" key="1">
    <citation type="submission" date="2021-06" db="EMBL/GenBank/DDBJ databases">
        <authorList>
            <person name="Kallberg Y."/>
            <person name="Tangrot J."/>
            <person name="Rosling A."/>
        </authorList>
    </citation>
    <scope>NUCLEOTIDE SEQUENCE</scope>
    <source>
        <strain evidence="1">MT106</strain>
    </source>
</reference>
<dbReference type="Proteomes" id="UP000789831">
    <property type="component" value="Unassembled WGS sequence"/>
</dbReference>
<keyword evidence="2" id="KW-1185">Reference proteome</keyword>
<evidence type="ECO:0000313" key="1">
    <source>
        <dbReference type="EMBL" id="CAG8512071.1"/>
    </source>
</evidence>
<dbReference type="OrthoDB" id="10534415at2759"/>
<dbReference type="EMBL" id="CAJVPL010000583">
    <property type="protein sequence ID" value="CAG8512071.1"/>
    <property type="molecule type" value="Genomic_DNA"/>
</dbReference>
<accession>A0A9N9F616</accession>
<gene>
    <name evidence="1" type="ORF">AGERDE_LOCUS4794</name>
</gene>
<proteinExistence type="predicted"/>
<organism evidence="1 2">
    <name type="scientific">Ambispora gerdemannii</name>
    <dbReference type="NCBI Taxonomy" id="144530"/>
    <lineage>
        <taxon>Eukaryota</taxon>
        <taxon>Fungi</taxon>
        <taxon>Fungi incertae sedis</taxon>
        <taxon>Mucoromycota</taxon>
        <taxon>Glomeromycotina</taxon>
        <taxon>Glomeromycetes</taxon>
        <taxon>Archaeosporales</taxon>
        <taxon>Ambisporaceae</taxon>
        <taxon>Ambispora</taxon>
    </lineage>
</organism>
<evidence type="ECO:0000313" key="2">
    <source>
        <dbReference type="Proteomes" id="UP000789831"/>
    </source>
</evidence>
<sequence>MTIVNSQPIDRFENSIFSDGSCKLEDYFFRAINPNDIQSFTKHNNATTFSLNEANNCKGYDPETLYFEDFDSTYRNEQKCEIKITSDNIVTDYFTFVLDESPDNNDNDSSSDDEISIFSYESDESISSFSPFPIENYSLGSVHMTPETYRDFLINYHKLKISQAQSNLGITCSVY</sequence>
<name>A0A9N9F616_9GLOM</name>
<comment type="caution">
    <text evidence="1">The sequence shown here is derived from an EMBL/GenBank/DDBJ whole genome shotgun (WGS) entry which is preliminary data.</text>
</comment>